<organism evidence="2 3">
    <name type="scientific">Trichobilharzia regenti</name>
    <name type="common">Nasal bird schistosome</name>
    <dbReference type="NCBI Taxonomy" id="157069"/>
    <lineage>
        <taxon>Eukaryota</taxon>
        <taxon>Metazoa</taxon>
        <taxon>Spiralia</taxon>
        <taxon>Lophotrochozoa</taxon>
        <taxon>Platyhelminthes</taxon>
        <taxon>Trematoda</taxon>
        <taxon>Digenea</taxon>
        <taxon>Strigeidida</taxon>
        <taxon>Schistosomatoidea</taxon>
        <taxon>Schistosomatidae</taxon>
        <taxon>Trichobilharzia</taxon>
    </lineage>
</organism>
<name>A0AA85JHC3_TRIRE</name>
<sequence>MLFCVNVVDEEEELQREYVDHLQYQRKANSIMSLASRIAAATGRKSNAPDLEGLLGNPQVSQRLRAYIDKMEERKRKYEVKRRLERARKNSNRTTRGAE</sequence>
<reference evidence="3" key="2">
    <citation type="submission" date="2023-11" db="UniProtKB">
        <authorList>
            <consortium name="WormBaseParasite"/>
        </authorList>
    </citation>
    <scope>IDENTIFICATION</scope>
</reference>
<dbReference type="WBParaSite" id="TREG1_31980.1">
    <property type="protein sequence ID" value="TREG1_31980.1"/>
    <property type="gene ID" value="TREG1_31980"/>
</dbReference>
<evidence type="ECO:0000313" key="2">
    <source>
        <dbReference type="Proteomes" id="UP000050795"/>
    </source>
</evidence>
<keyword evidence="1" id="KW-0175">Coiled coil</keyword>
<keyword evidence="2" id="KW-1185">Reference proteome</keyword>
<dbReference type="Proteomes" id="UP000050795">
    <property type="component" value="Unassembled WGS sequence"/>
</dbReference>
<evidence type="ECO:0000256" key="1">
    <source>
        <dbReference type="SAM" id="Coils"/>
    </source>
</evidence>
<proteinExistence type="predicted"/>
<protein>
    <submittedName>
        <fullName evidence="3">Uncharacterized protein</fullName>
    </submittedName>
</protein>
<evidence type="ECO:0000313" key="3">
    <source>
        <dbReference type="WBParaSite" id="TREG1_31980.1"/>
    </source>
</evidence>
<reference evidence="2" key="1">
    <citation type="submission" date="2022-06" db="EMBL/GenBank/DDBJ databases">
        <authorList>
            <person name="Berger JAMES D."/>
            <person name="Berger JAMES D."/>
        </authorList>
    </citation>
    <scope>NUCLEOTIDE SEQUENCE [LARGE SCALE GENOMIC DNA]</scope>
</reference>
<accession>A0AA85JHC3</accession>
<feature type="coiled-coil region" evidence="1">
    <location>
        <begin position="61"/>
        <end position="90"/>
    </location>
</feature>
<dbReference type="AlphaFoldDB" id="A0AA85JHC3"/>